<accession>A0A3B8GZ22</accession>
<name>A0A3B8GZ22_9BIVA</name>
<dbReference type="EMBL" id="BK010479">
    <property type="protein sequence ID" value="DAB41887.1"/>
    <property type="molecule type" value="Genomic_DNA"/>
</dbReference>
<dbReference type="AlphaFoldDB" id="A0A3B8GZ22"/>
<gene>
    <name evidence="2" type="primary">ATP8</name>
</gene>
<evidence type="ECO:0000313" key="2">
    <source>
        <dbReference type="EMBL" id="DAB41887.1"/>
    </source>
</evidence>
<protein>
    <submittedName>
        <fullName evidence="2">ATP synthase F0 subunit 8</fullName>
    </submittedName>
</protein>
<keyword evidence="2" id="KW-0496">Mitochondrion</keyword>
<keyword evidence="1" id="KW-0812">Transmembrane</keyword>
<reference evidence="2" key="1">
    <citation type="journal article" date="2018" name="Mol. Phylogenet. Evol.">
        <title>Towards a global phylogeny of freshwater mussels (Bivalvia: Unionida): Species delimitation of Chinese taxa, mitochondrial phylogenomics, and diversification patterns.</title>
        <authorList>
            <person name="Huang X.C."/>
            <person name="Su J.H."/>
            <person name="Ouyang J.X."/>
            <person name="Ouyang S."/>
            <person name="Zhou C.H."/>
            <person name="Wu X.P."/>
        </authorList>
    </citation>
    <scope>NUCLEOTIDE SEQUENCE</scope>
</reference>
<feature type="transmembrane region" description="Helical" evidence="1">
    <location>
        <begin position="6"/>
        <end position="32"/>
    </location>
</feature>
<evidence type="ECO:0000256" key="1">
    <source>
        <dbReference type="SAM" id="Phobius"/>
    </source>
</evidence>
<sequence>MPQLSPMSWILVFGILMVCVVLFMVTIWWGVVTEYKIAGKGKAGPFVGSFKVKWGFGKKFGLGSQSGLT</sequence>
<organism evidence="2">
    <name type="scientific">Leaunio lienosus</name>
    <dbReference type="NCBI Taxonomy" id="2569902"/>
    <lineage>
        <taxon>Eukaryota</taxon>
        <taxon>Metazoa</taxon>
        <taxon>Spiralia</taxon>
        <taxon>Lophotrochozoa</taxon>
        <taxon>Mollusca</taxon>
        <taxon>Bivalvia</taxon>
        <taxon>Autobranchia</taxon>
        <taxon>Heteroconchia</taxon>
        <taxon>Palaeoheterodonta</taxon>
        <taxon>Unionida</taxon>
        <taxon>Unionoidea</taxon>
        <taxon>Unionidae</taxon>
        <taxon>Ambleminae</taxon>
        <taxon>Lampsilini</taxon>
        <taxon>Leaunio</taxon>
    </lineage>
</organism>
<geneLocation type="mitochondrion" evidence="2"/>
<keyword evidence="1" id="KW-1133">Transmembrane helix</keyword>
<reference evidence="2" key="2">
    <citation type="submission" date="2018-04" db="EMBL/GenBank/DDBJ databases">
        <authorList>
            <person name="Huang X.-C."/>
        </authorList>
    </citation>
    <scope>NUCLEOTIDE SEQUENCE</scope>
</reference>
<proteinExistence type="predicted"/>
<keyword evidence="1" id="KW-0472">Membrane</keyword>